<feature type="region of interest" description="Disordered" evidence="1">
    <location>
        <begin position="38"/>
        <end position="59"/>
    </location>
</feature>
<dbReference type="EMBL" id="CP063231">
    <property type="protein sequence ID" value="URL60192.1"/>
    <property type="molecule type" value="Genomic_DNA"/>
</dbReference>
<organism evidence="2 3">
    <name type="scientific">Luteibacter flocculans</name>
    <dbReference type="NCBI Taxonomy" id="2780091"/>
    <lineage>
        <taxon>Bacteria</taxon>
        <taxon>Pseudomonadati</taxon>
        <taxon>Pseudomonadota</taxon>
        <taxon>Gammaproteobacteria</taxon>
        <taxon>Lysobacterales</taxon>
        <taxon>Rhodanobacteraceae</taxon>
        <taxon>Luteibacter</taxon>
    </lineage>
</organism>
<dbReference type="Pfam" id="PF10116">
    <property type="entry name" value="Host_attach"/>
    <property type="match status" value="1"/>
</dbReference>
<dbReference type="InterPro" id="IPR019291">
    <property type="entry name" value="Host_attachment_protein"/>
</dbReference>
<sequence>MALTWILVCDAARARLFESADRHTAWCEVACYANPELRGPPADRGTGRTVPRSQESVGAARHVIEPRESRKDHSARIFAHSLAETLREAHAHRRYERLFIVAPPRFLGVLSDQFGDETAMIAGSLGKDVVGLSAEDMERHVRAAFPHDFAAEAKRPAA</sequence>
<evidence type="ECO:0000256" key="1">
    <source>
        <dbReference type="SAM" id="MobiDB-lite"/>
    </source>
</evidence>
<protein>
    <submittedName>
        <fullName evidence="2">Host attachment protein</fullName>
    </submittedName>
</protein>
<dbReference type="Proteomes" id="UP001056681">
    <property type="component" value="Chromosome"/>
</dbReference>
<evidence type="ECO:0000313" key="3">
    <source>
        <dbReference type="Proteomes" id="UP001056681"/>
    </source>
</evidence>
<reference evidence="2" key="1">
    <citation type="submission" date="2020-10" db="EMBL/GenBank/DDBJ databases">
        <title>Whole-genome sequence of Luteibacter sp. EIF3.</title>
        <authorList>
            <person name="Friedrich I."/>
            <person name="Hertel R."/>
            <person name="Daniel R."/>
        </authorList>
    </citation>
    <scope>NUCLEOTIDE SEQUENCE</scope>
    <source>
        <strain evidence="2">EIF3</strain>
    </source>
</reference>
<proteinExistence type="predicted"/>
<evidence type="ECO:0000313" key="2">
    <source>
        <dbReference type="EMBL" id="URL60192.1"/>
    </source>
</evidence>
<keyword evidence="3" id="KW-1185">Reference proteome</keyword>
<dbReference type="RefSeq" id="WP_250340646.1">
    <property type="nucleotide sequence ID" value="NZ_CP063231.1"/>
</dbReference>
<accession>A0ABY4T7V0</accession>
<name>A0ABY4T7V0_9GAMM</name>
<gene>
    <name evidence="2" type="ORF">IM816_09000</name>
</gene>